<dbReference type="EMBL" id="CP066167">
    <property type="protein sequence ID" value="QQD19566.1"/>
    <property type="molecule type" value="Genomic_DNA"/>
</dbReference>
<reference evidence="1 2" key="1">
    <citation type="submission" date="2020-12" db="EMBL/GenBank/DDBJ databases">
        <authorList>
            <person name="Shan Y."/>
        </authorList>
    </citation>
    <scope>NUCLEOTIDE SEQUENCE [LARGE SCALE GENOMIC DNA]</scope>
    <source>
        <strain evidence="2">csc3.9</strain>
    </source>
</reference>
<evidence type="ECO:0000313" key="2">
    <source>
        <dbReference type="Proteomes" id="UP000596063"/>
    </source>
</evidence>
<dbReference type="PANTHER" id="PTHR36922:SF1">
    <property type="entry name" value="DUF1993 DOMAIN-CONTAINING PROTEIN"/>
    <property type="match status" value="1"/>
</dbReference>
<keyword evidence="2" id="KW-1185">Reference proteome</keyword>
<dbReference type="KEGG" id="snan:I6N98_06865"/>
<sequence>MSISLYEISVGSYVQILEGTLNVLAKGAEYFADQGIDADALLDEGLCDDMLPLSFQLRSVAHHSLGCIRGLEAGLFQPPPEQPTRSYSEYQQWLAEVKSELEGISADHLESLMGKPVLFKMGDFELPFTAENFVLSFSLPNFYFHATTAYNLLRQRGVKLGKADYLGPMKFNT</sequence>
<proteinExistence type="predicted"/>
<protein>
    <submittedName>
        <fullName evidence="1">DUF1993 domain-containing protein</fullName>
    </submittedName>
</protein>
<dbReference type="Pfam" id="PF09351">
    <property type="entry name" value="DUF1993"/>
    <property type="match status" value="1"/>
</dbReference>
<name>A0A7T4URB6_9GAMM</name>
<dbReference type="PANTHER" id="PTHR36922">
    <property type="entry name" value="BLL2446 PROTEIN"/>
    <property type="match status" value="1"/>
</dbReference>
<dbReference type="Gene3D" id="1.20.120.450">
    <property type="entry name" value="dinb family like domain"/>
    <property type="match status" value="1"/>
</dbReference>
<accession>A0A7T4URB6</accession>
<dbReference type="SUPFAM" id="SSF109854">
    <property type="entry name" value="DinB/YfiT-like putative metalloenzymes"/>
    <property type="match status" value="1"/>
</dbReference>
<dbReference type="InterPro" id="IPR034660">
    <property type="entry name" value="DinB/YfiT-like"/>
</dbReference>
<dbReference type="RefSeq" id="WP_198571050.1">
    <property type="nucleotide sequence ID" value="NZ_CP066167.1"/>
</dbReference>
<dbReference type="Proteomes" id="UP000596063">
    <property type="component" value="Chromosome"/>
</dbReference>
<gene>
    <name evidence="1" type="ORF">I6N98_06865</name>
</gene>
<dbReference type="AlphaFoldDB" id="A0A7T4URB6"/>
<evidence type="ECO:0000313" key="1">
    <source>
        <dbReference type="EMBL" id="QQD19566.1"/>
    </source>
</evidence>
<dbReference type="InterPro" id="IPR018531">
    <property type="entry name" value="DUF1993"/>
</dbReference>
<organism evidence="1 2">
    <name type="scientific">Spongiibacter nanhainus</name>
    <dbReference type="NCBI Taxonomy" id="2794344"/>
    <lineage>
        <taxon>Bacteria</taxon>
        <taxon>Pseudomonadati</taxon>
        <taxon>Pseudomonadota</taxon>
        <taxon>Gammaproteobacteria</taxon>
        <taxon>Cellvibrionales</taxon>
        <taxon>Spongiibacteraceae</taxon>
        <taxon>Spongiibacter</taxon>
    </lineage>
</organism>